<gene>
    <name evidence="2" type="ORF">PGRAT_12510</name>
</gene>
<dbReference type="RefSeq" id="WP_025707551.1">
    <property type="nucleotide sequence ID" value="NZ_CP009287.1"/>
</dbReference>
<sequence>MNEIIGECMRRLDQSLGYLELAAGRLTEDQIWFRPRPKMNAIGNLCLHLAGNEYQHLVCAVGGRPAERDRPSEFLTRGGCTPEELLESLREVRRESRAVVNGLTEKDLERAVTVHYTESSEMENYSWSIQKVLIGTAEHYAYHTGQIVYLAKWLQEEDVHLLNWKHYD</sequence>
<dbReference type="InterPro" id="IPR024775">
    <property type="entry name" value="DinB-like"/>
</dbReference>
<dbReference type="eggNOG" id="COG2318">
    <property type="taxonomic scope" value="Bacteria"/>
</dbReference>
<dbReference type="EMBL" id="CP009287">
    <property type="protein sequence ID" value="AIQ68341.1"/>
    <property type="molecule type" value="Genomic_DNA"/>
</dbReference>
<dbReference type="Pfam" id="PF12867">
    <property type="entry name" value="DinB_2"/>
    <property type="match status" value="1"/>
</dbReference>
<dbReference type="Gene3D" id="1.20.120.450">
    <property type="entry name" value="dinb family like domain"/>
    <property type="match status" value="1"/>
</dbReference>
<proteinExistence type="predicted"/>
<dbReference type="HOGENOM" id="CLU_129824_0_0_9"/>
<reference evidence="2 3" key="1">
    <citation type="submission" date="2014-08" db="EMBL/GenBank/DDBJ databases">
        <title>Comparative genomics of the Paenibacillus odorifer group.</title>
        <authorList>
            <person name="den Bakker H.C."/>
            <person name="Tsai Y.-C."/>
            <person name="Martin N."/>
            <person name="Korlach J."/>
            <person name="Wiedmann M."/>
        </authorList>
    </citation>
    <scope>NUCLEOTIDE SEQUENCE [LARGE SCALE GENOMIC DNA]</scope>
    <source>
        <strain evidence="2 3">DSM 15220</strain>
    </source>
</reference>
<keyword evidence="3" id="KW-1185">Reference proteome</keyword>
<evidence type="ECO:0000313" key="2">
    <source>
        <dbReference type="EMBL" id="AIQ68341.1"/>
    </source>
</evidence>
<organism evidence="2 3">
    <name type="scientific">Paenibacillus graminis</name>
    <dbReference type="NCBI Taxonomy" id="189425"/>
    <lineage>
        <taxon>Bacteria</taxon>
        <taxon>Bacillati</taxon>
        <taxon>Bacillota</taxon>
        <taxon>Bacilli</taxon>
        <taxon>Bacillales</taxon>
        <taxon>Paenibacillaceae</taxon>
        <taxon>Paenibacillus</taxon>
    </lineage>
</organism>
<dbReference type="SUPFAM" id="SSF109854">
    <property type="entry name" value="DinB/YfiT-like putative metalloenzymes"/>
    <property type="match status" value="1"/>
</dbReference>
<accession>A0A089M3J3</accession>
<dbReference type="InterPro" id="IPR034660">
    <property type="entry name" value="DinB/YfiT-like"/>
</dbReference>
<dbReference type="KEGG" id="pgm:PGRAT_12510"/>
<dbReference type="Proteomes" id="UP000029500">
    <property type="component" value="Chromosome"/>
</dbReference>
<name>A0A089M3J3_9BACL</name>
<dbReference type="AlphaFoldDB" id="A0A089M3J3"/>
<evidence type="ECO:0000313" key="3">
    <source>
        <dbReference type="Proteomes" id="UP000029500"/>
    </source>
</evidence>
<evidence type="ECO:0000259" key="1">
    <source>
        <dbReference type="Pfam" id="PF12867"/>
    </source>
</evidence>
<protein>
    <recommendedName>
        <fullName evidence="1">DinB-like domain-containing protein</fullName>
    </recommendedName>
</protein>
<dbReference type="STRING" id="189425.PGRAT_12510"/>
<feature type="domain" description="DinB-like" evidence="1">
    <location>
        <begin position="12"/>
        <end position="147"/>
    </location>
</feature>